<dbReference type="OrthoDB" id="438909at2"/>
<feature type="transmembrane region" description="Helical" evidence="8">
    <location>
        <begin position="78"/>
        <end position="96"/>
    </location>
</feature>
<comment type="caution">
    <text evidence="9">The sequence shown here is derived from an EMBL/GenBank/DDBJ whole genome shotgun (WGS) entry which is preliminary data.</text>
</comment>
<evidence type="ECO:0000256" key="1">
    <source>
        <dbReference type="ARBA" id="ARBA00004651"/>
    </source>
</evidence>
<dbReference type="PANTHER" id="PTHR33908">
    <property type="entry name" value="MANNOSYLTRANSFERASE YKCB-RELATED"/>
    <property type="match status" value="1"/>
</dbReference>
<keyword evidence="6 8" id="KW-1133">Transmembrane helix</keyword>
<evidence type="ECO:0000256" key="5">
    <source>
        <dbReference type="ARBA" id="ARBA00022692"/>
    </source>
</evidence>
<protein>
    <submittedName>
        <fullName evidence="9">Uncharacterized protein</fullName>
    </submittedName>
</protein>
<dbReference type="Proteomes" id="UP000269154">
    <property type="component" value="Unassembled WGS sequence"/>
</dbReference>
<dbReference type="AlphaFoldDB" id="A0A3N6NCT4"/>
<feature type="transmembrane region" description="Helical" evidence="8">
    <location>
        <begin position="16"/>
        <end position="33"/>
    </location>
</feature>
<accession>A0A3N6NCT4</accession>
<name>A0A3N6NCT4_9CYAN</name>
<keyword evidence="2" id="KW-1003">Cell membrane</keyword>
<proteinExistence type="predicted"/>
<keyword evidence="3" id="KW-0328">Glycosyltransferase</keyword>
<organism evidence="9 10">
    <name type="scientific">Okeania hirsuta</name>
    <dbReference type="NCBI Taxonomy" id="1458930"/>
    <lineage>
        <taxon>Bacteria</taxon>
        <taxon>Bacillati</taxon>
        <taxon>Cyanobacteriota</taxon>
        <taxon>Cyanophyceae</taxon>
        <taxon>Oscillatoriophycideae</taxon>
        <taxon>Oscillatoriales</taxon>
        <taxon>Microcoleaceae</taxon>
        <taxon>Okeania</taxon>
    </lineage>
</organism>
<keyword evidence="5 8" id="KW-0812">Transmembrane</keyword>
<feature type="transmembrane region" description="Helical" evidence="8">
    <location>
        <begin position="102"/>
        <end position="123"/>
    </location>
</feature>
<feature type="transmembrane region" description="Helical" evidence="8">
    <location>
        <begin position="338"/>
        <end position="359"/>
    </location>
</feature>
<dbReference type="GO" id="GO:0005886">
    <property type="term" value="C:plasma membrane"/>
    <property type="evidence" value="ECO:0007669"/>
    <property type="project" value="UniProtKB-SubCell"/>
</dbReference>
<feature type="transmembrane region" description="Helical" evidence="8">
    <location>
        <begin position="315"/>
        <end position="333"/>
    </location>
</feature>
<dbReference type="GO" id="GO:0010041">
    <property type="term" value="P:response to iron(III) ion"/>
    <property type="evidence" value="ECO:0007669"/>
    <property type="project" value="TreeGrafter"/>
</dbReference>
<dbReference type="RefSeq" id="WP_124147581.1">
    <property type="nucleotide sequence ID" value="NZ_CAWOKI010000295.1"/>
</dbReference>
<feature type="transmembrane region" description="Helical" evidence="8">
    <location>
        <begin position="169"/>
        <end position="188"/>
    </location>
</feature>
<evidence type="ECO:0000256" key="2">
    <source>
        <dbReference type="ARBA" id="ARBA00022475"/>
    </source>
</evidence>
<evidence type="ECO:0000256" key="6">
    <source>
        <dbReference type="ARBA" id="ARBA00022989"/>
    </source>
</evidence>
<sequence length="485" mass="55898">MLNAFQRFIYPIKQKGIFPILLILLLGCFLYFYRVNFRGLWIDEFISVLDGRKVSFNKGRLLYYALLNPWMKISDNEVWLRVPAIIFALLSVYIIYRLGNDFFSKKVGLLAAFLLTISPLFINHAQEIRYYTMSVCLGLCGCLGLGHSLKYPDQKLPRFIWVVGRILSFYTTPLNAAFLLPDILILWLKFKFKISRLISYLVLYLTIIIASIPVAISVKSDSGSHRVMLPTPGVREIFRELRIMTVFAHPPPLPYIPLLIQVVTLIIATVILVAIIQKPRTQEVIWVALWGIIPAASIFVFSNIFYSIWNSRYLIISQPYFILLVAIGFFKVFDWQKIIGLVLAVIYMLTVSLGLVTYYTSSKRYMGASDHYRPVAQLIESQDRDGDIIIYSTGHGTSFTLTYYYRGSAPIYFYKREKTDKSNFPAHLKNWVESLPPTDSRIWFIYYGGDMNIFKSVFADQFTIESQEIIGNANILLLTPKLDKK</sequence>
<keyword evidence="7 8" id="KW-0472">Membrane</keyword>
<evidence type="ECO:0000256" key="3">
    <source>
        <dbReference type="ARBA" id="ARBA00022676"/>
    </source>
</evidence>
<keyword evidence="4" id="KW-0808">Transferase</keyword>
<evidence type="ECO:0000256" key="4">
    <source>
        <dbReference type="ARBA" id="ARBA00022679"/>
    </source>
</evidence>
<dbReference type="PROSITE" id="PS51257">
    <property type="entry name" value="PROKAR_LIPOPROTEIN"/>
    <property type="match status" value="1"/>
</dbReference>
<feature type="transmembrane region" description="Helical" evidence="8">
    <location>
        <begin position="200"/>
        <end position="218"/>
    </location>
</feature>
<dbReference type="InterPro" id="IPR050297">
    <property type="entry name" value="LipidA_mod_glycosyltrf_83"/>
</dbReference>
<gene>
    <name evidence="9" type="ORF">D5R40_33150</name>
</gene>
<dbReference type="EMBL" id="RCBY01000488">
    <property type="protein sequence ID" value="RQH17885.1"/>
    <property type="molecule type" value="Genomic_DNA"/>
</dbReference>
<dbReference type="GO" id="GO:0016763">
    <property type="term" value="F:pentosyltransferase activity"/>
    <property type="evidence" value="ECO:0007669"/>
    <property type="project" value="TreeGrafter"/>
</dbReference>
<dbReference type="GO" id="GO:0009103">
    <property type="term" value="P:lipopolysaccharide biosynthetic process"/>
    <property type="evidence" value="ECO:0007669"/>
    <property type="project" value="UniProtKB-ARBA"/>
</dbReference>
<evidence type="ECO:0000313" key="10">
    <source>
        <dbReference type="Proteomes" id="UP000269154"/>
    </source>
</evidence>
<feature type="transmembrane region" description="Helical" evidence="8">
    <location>
        <begin position="255"/>
        <end position="275"/>
    </location>
</feature>
<comment type="subcellular location">
    <subcellularLocation>
        <location evidence="1">Cell membrane</location>
        <topology evidence="1">Multi-pass membrane protein</topology>
    </subcellularLocation>
</comment>
<evidence type="ECO:0000313" key="9">
    <source>
        <dbReference type="EMBL" id="RQH17885.1"/>
    </source>
</evidence>
<feature type="transmembrane region" description="Helical" evidence="8">
    <location>
        <begin position="287"/>
        <end position="309"/>
    </location>
</feature>
<evidence type="ECO:0000256" key="7">
    <source>
        <dbReference type="ARBA" id="ARBA00023136"/>
    </source>
</evidence>
<keyword evidence="10" id="KW-1185">Reference proteome</keyword>
<evidence type="ECO:0000256" key="8">
    <source>
        <dbReference type="SAM" id="Phobius"/>
    </source>
</evidence>
<reference evidence="9 10" key="1">
    <citation type="journal article" date="2018" name="ACS Chem. Biol.">
        <title>Ketoreductase domain dysfunction expands chemodiversity: malyngamide biosynthesis in the cyanobacterium Okeania hirsuta.</title>
        <authorList>
            <person name="Moss N.A."/>
            <person name="Leao T."/>
            <person name="Rankin M."/>
            <person name="McCullough T.M."/>
            <person name="Qu P."/>
            <person name="Korobeynikov A."/>
            <person name="Smith J.L."/>
            <person name="Gerwick L."/>
            <person name="Gerwick W.H."/>
        </authorList>
    </citation>
    <scope>NUCLEOTIDE SEQUENCE [LARGE SCALE GENOMIC DNA]</scope>
    <source>
        <strain evidence="9 10">PAB10Feb10-1</strain>
    </source>
</reference>
<dbReference type="PANTHER" id="PTHR33908:SF3">
    <property type="entry name" value="UNDECAPRENYL PHOSPHATE-ALPHA-4-AMINO-4-DEOXY-L-ARABINOSE ARABINOSYL TRANSFERASE"/>
    <property type="match status" value="1"/>
</dbReference>